<dbReference type="SUPFAM" id="SSF50974">
    <property type="entry name" value="Nitrous oxide reductase, N-terminal domain"/>
    <property type="match status" value="1"/>
</dbReference>
<evidence type="ECO:0000313" key="4">
    <source>
        <dbReference type="Proteomes" id="UP001448614"/>
    </source>
</evidence>
<evidence type="ECO:0000313" key="3">
    <source>
        <dbReference type="EMBL" id="MEO3941618.1"/>
    </source>
</evidence>
<dbReference type="RefSeq" id="WP_347782557.1">
    <property type="nucleotide sequence ID" value="NZ_JBBMFV010000004.1"/>
</dbReference>
<feature type="signal peptide" evidence="2">
    <location>
        <begin position="1"/>
        <end position="31"/>
    </location>
</feature>
<proteinExistence type="predicted"/>
<accession>A0ABV0GSR6</accession>
<dbReference type="InterPro" id="IPR028994">
    <property type="entry name" value="Integrin_alpha_N"/>
</dbReference>
<dbReference type="InterPro" id="IPR051200">
    <property type="entry name" value="Host-pathogen_enzymatic-act"/>
</dbReference>
<evidence type="ECO:0000256" key="2">
    <source>
        <dbReference type="SAM" id="SignalP"/>
    </source>
</evidence>
<dbReference type="Pfam" id="PF13517">
    <property type="entry name" value="FG-GAP_3"/>
    <property type="match status" value="2"/>
</dbReference>
<comment type="caution">
    <text evidence="3">The sequence shown here is derived from an EMBL/GenBank/DDBJ whole genome shotgun (WGS) entry which is preliminary data.</text>
</comment>
<keyword evidence="4" id="KW-1185">Reference proteome</keyword>
<dbReference type="Gene3D" id="2.130.10.10">
    <property type="entry name" value="YVTN repeat-like/Quinoprotein amine dehydrogenase"/>
    <property type="match status" value="3"/>
</dbReference>
<dbReference type="PANTHER" id="PTHR47197:SF3">
    <property type="entry name" value="DIHYDRO-HEME D1 DEHYDROGENASE"/>
    <property type="match status" value="1"/>
</dbReference>
<dbReference type="InterPro" id="IPR011045">
    <property type="entry name" value="N2O_reductase_N"/>
</dbReference>
<dbReference type="PANTHER" id="PTHR47197">
    <property type="entry name" value="PROTEIN NIRF"/>
    <property type="match status" value="1"/>
</dbReference>
<gene>
    <name evidence="3" type="ORF">V3C41_11120</name>
</gene>
<keyword evidence="1 2" id="KW-0732">Signal</keyword>
<dbReference type="InterPro" id="IPR013517">
    <property type="entry name" value="FG-GAP"/>
</dbReference>
<reference evidence="3 4" key="1">
    <citation type="journal article" date="2024" name="Appl. Microbiol. Biotechnol.">
        <title>Biosynthetic gene clusters with biotechnological applications in novel Antarctic isolates from Actinomycetota.</title>
        <authorList>
            <person name="Bruna P."/>
            <person name="Nunez-Montero K."/>
            <person name="Contreras M.J."/>
            <person name="Leal K."/>
            <person name="Garcia M."/>
            <person name="Abanto M."/>
            <person name="Barrientos L."/>
        </authorList>
    </citation>
    <scope>NUCLEOTIDE SEQUENCE [LARGE SCALE GENOMIC DNA]</scope>
    <source>
        <strain evidence="3 4">Se16.17</strain>
    </source>
</reference>
<feature type="chain" id="PRO_5045138390" evidence="2">
    <location>
        <begin position="32"/>
        <end position="649"/>
    </location>
</feature>
<evidence type="ECO:0000256" key="1">
    <source>
        <dbReference type="ARBA" id="ARBA00022729"/>
    </source>
</evidence>
<dbReference type="SUPFAM" id="SSF51004">
    <property type="entry name" value="C-terminal (heme d1) domain of cytochrome cd1-nitrite reductase"/>
    <property type="match status" value="1"/>
</dbReference>
<sequence length="649" mass="67109">MILARKISVKACLSGVFAAVLVMVAMPPAQAAPPSSDAVAVPATVPSTSPATVQAATATAPRKIDIAHPKFVELKKDGTKLFVASPEGMLSVIDTAQGVVAKSVQAGPTTALALSTNGSTAFLATGTSVTIIDASAMTVKYLVPVGDEVAGLVVSPGGTALYVGLKTAGVKVVDVAQGKVTAQIPVGGSITKLLATPDGAKLYALKGASVAVIDTKSRTVLATDPMTGTDGTVSPDGTRLVTTHGWGLSVINTATDKVLATFQTFLEPSAPVFTPDSKRAFFEDHGQPYYPSPGRRVINNPMVSQLNLETLAVGQATPDRQEPGTLVMNPDGTRLYRSNATVIQVWGARSEDSSIPLVEDLQLGAYTSVRAMAPDGSKLYASSVDGNAIWVLDTSGPPKNVWKDYNSDGATDVLARDTAGTLWLYPGDGKRGWLPRSAVGSGWNGMSLILSAGDFNGDTHADVLARDAAGDLWLYPGNGRSGWLPRTKVGVGWNAMTAVVAPGDFNGDGKADVMARDAAGDFWLYPGNGSGGWLPRAKAGTGWNQMTTILGPGEFGSPGGDIMAKDAAGTLWLYEGNGNGGWLPRRQVGIGWNVMTAIVTPGDINSDGVPDVLARNSSGSLILYRGTGSGGLQEDQQVGAGWNVMTAIL</sequence>
<dbReference type="SUPFAM" id="SSF69318">
    <property type="entry name" value="Integrin alpha N-terminal domain"/>
    <property type="match status" value="1"/>
</dbReference>
<dbReference type="EMBL" id="JBBMFV010000004">
    <property type="protein sequence ID" value="MEO3941618.1"/>
    <property type="molecule type" value="Genomic_DNA"/>
</dbReference>
<dbReference type="InterPro" id="IPR011048">
    <property type="entry name" value="Haem_d1_sf"/>
</dbReference>
<organism evidence="3 4">
    <name type="scientific">Paenarthrobacter nicotinovorans</name>
    <name type="common">Arthrobacter nicotinovorans</name>
    <dbReference type="NCBI Taxonomy" id="29320"/>
    <lineage>
        <taxon>Bacteria</taxon>
        <taxon>Bacillati</taxon>
        <taxon>Actinomycetota</taxon>
        <taxon>Actinomycetes</taxon>
        <taxon>Micrococcales</taxon>
        <taxon>Micrococcaceae</taxon>
        <taxon>Paenarthrobacter</taxon>
    </lineage>
</organism>
<dbReference type="Gene3D" id="2.40.128.340">
    <property type="match status" value="1"/>
</dbReference>
<name>A0ABV0GSR6_PAENI</name>
<protein>
    <submittedName>
        <fullName evidence="3">FG-GAP-like repeat-containing protein</fullName>
    </submittedName>
</protein>
<dbReference type="InterPro" id="IPR015943">
    <property type="entry name" value="WD40/YVTN_repeat-like_dom_sf"/>
</dbReference>
<dbReference type="Proteomes" id="UP001448614">
    <property type="component" value="Unassembled WGS sequence"/>
</dbReference>